<sequence length="73" mass="7312">MSSPTAWAAAGAVRATKSGAPRGYEVKVAGGPPRLVSVLCALCAQPAGLAERGDAIICARCAEVAQSVCDEQP</sequence>
<proteinExistence type="predicted"/>
<comment type="caution">
    <text evidence="1">The sequence shown here is derived from an EMBL/GenBank/DDBJ whole genome shotgun (WGS) entry which is preliminary data.</text>
</comment>
<protein>
    <recommendedName>
        <fullName evidence="3">ClpX-type ZB domain-containing protein</fullName>
    </recommendedName>
</protein>
<dbReference type="Proteomes" id="UP001501747">
    <property type="component" value="Unassembled WGS sequence"/>
</dbReference>
<organism evidence="1 2">
    <name type="scientific">Allokutzneria multivorans</name>
    <dbReference type="NCBI Taxonomy" id="1142134"/>
    <lineage>
        <taxon>Bacteria</taxon>
        <taxon>Bacillati</taxon>
        <taxon>Actinomycetota</taxon>
        <taxon>Actinomycetes</taxon>
        <taxon>Pseudonocardiales</taxon>
        <taxon>Pseudonocardiaceae</taxon>
        <taxon>Allokutzneria</taxon>
    </lineage>
</organism>
<evidence type="ECO:0008006" key="3">
    <source>
        <dbReference type="Google" id="ProtNLM"/>
    </source>
</evidence>
<evidence type="ECO:0000313" key="2">
    <source>
        <dbReference type="Proteomes" id="UP001501747"/>
    </source>
</evidence>
<accession>A0ABP7TDZ7</accession>
<name>A0ABP7TDZ7_9PSEU</name>
<gene>
    <name evidence="1" type="ORF">GCM10022247_56760</name>
</gene>
<keyword evidence="2" id="KW-1185">Reference proteome</keyword>
<dbReference type="EMBL" id="BAABAL010000019">
    <property type="protein sequence ID" value="GAA4024962.1"/>
    <property type="molecule type" value="Genomic_DNA"/>
</dbReference>
<evidence type="ECO:0000313" key="1">
    <source>
        <dbReference type="EMBL" id="GAA4024962.1"/>
    </source>
</evidence>
<dbReference type="RefSeq" id="WP_344881196.1">
    <property type="nucleotide sequence ID" value="NZ_BAABAL010000019.1"/>
</dbReference>
<reference evidence="2" key="1">
    <citation type="journal article" date="2019" name="Int. J. Syst. Evol. Microbiol.">
        <title>The Global Catalogue of Microorganisms (GCM) 10K type strain sequencing project: providing services to taxonomists for standard genome sequencing and annotation.</title>
        <authorList>
            <consortium name="The Broad Institute Genomics Platform"/>
            <consortium name="The Broad Institute Genome Sequencing Center for Infectious Disease"/>
            <person name="Wu L."/>
            <person name="Ma J."/>
        </authorList>
    </citation>
    <scope>NUCLEOTIDE SEQUENCE [LARGE SCALE GENOMIC DNA]</scope>
    <source>
        <strain evidence="2">JCM 17342</strain>
    </source>
</reference>